<name>A0A2T2YC17_9BACT</name>
<evidence type="ECO:0000256" key="1">
    <source>
        <dbReference type="SAM" id="Phobius"/>
    </source>
</evidence>
<gene>
    <name evidence="2" type="ORF">AHMF7605_05755</name>
</gene>
<accession>A0A2T2YC17</accession>
<keyword evidence="1" id="KW-0812">Transmembrane</keyword>
<comment type="caution">
    <text evidence="2">The sequence shown here is derived from an EMBL/GenBank/DDBJ whole genome shotgun (WGS) entry which is preliminary data.</text>
</comment>
<organism evidence="2 3">
    <name type="scientific">Adhaeribacter arboris</name>
    <dbReference type="NCBI Taxonomy" id="2072846"/>
    <lineage>
        <taxon>Bacteria</taxon>
        <taxon>Pseudomonadati</taxon>
        <taxon>Bacteroidota</taxon>
        <taxon>Cytophagia</taxon>
        <taxon>Cytophagales</taxon>
        <taxon>Hymenobacteraceae</taxon>
        <taxon>Adhaeribacter</taxon>
    </lineage>
</organism>
<evidence type="ECO:0000313" key="3">
    <source>
        <dbReference type="Proteomes" id="UP000240357"/>
    </source>
</evidence>
<dbReference type="OrthoDB" id="937979at2"/>
<keyword evidence="1" id="KW-1133">Transmembrane helix</keyword>
<dbReference type="RefSeq" id="WP_106927319.1">
    <property type="nucleotide sequence ID" value="NZ_PYFT01000001.1"/>
</dbReference>
<protein>
    <submittedName>
        <fullName evidence="2">Uncharacterized protein</fullName>
    </submittedName>
</protein>
<dbReference type="EMBL" id="PYFT01000001">
    <property type="protein sequence ID" value="PSR53065.1"/>
    <property type="molecule type" value="Genomic_DNA"/>
</dbReference>
<dbReference type="AlphaFoldDB" id="A0A2T2YC17"/>
<reference evidence="2 3" key="1">
    <citation type="submission" date="2018-03" db="EMBL/GenBank/DDBJ databases">
        <title>Adhaeribacter sp. HMF7605 Genome sequencing and assembly.</title>
        <authorList>
            <person name="Kang H."/>
            <person name="Kang J."/>
            <person name="Cha I."/>
            <person name="Kim H."/>
            <person name="Joh K."/>
        </authorList>
    </citation>
    <scope>NUCLEOTIDE SEQUENCE [LARGE SCALE GENOMIC DNA]</scope>
    <source>
        <strain evidence="2 3">HMF7605</strain>
    </source>
</reference>
<feature type="transmembrane region" description="Helical" evidence="1">
    <location>
        <begin position="90"/>
        <end position="113"/>
    </location>
</feature>
<dbReference type="Proteomes" id="UP000240357">
    <property type="component" value="Unassembled WGS sequence"/>
</dbReference>
<evidence type="ECO:0000313" key="2">
    <source>
        <dbReference type="EMBL" id="PSR53065.1"/>
    </source>
</evidence>
<keyword evidence="1" id="KW-0472">Membrane</keyword>
<keyword evidence="3" id="KW-1185">Reference proteome</keyword>
<sequence length="223" mass="25732">MLPGNERPLHTEWIERYLLGELQGEELEKFIYRLHRDNTFRQEVTVQRSIVDQAHVIGREDLRQDLKSLHRQLGFNKGENNKQEKNTSSFNFYAVAASILLLLAATAVFYFAYHPSEKTPTVAQVKTPELSSQPQHLNIKYQIIGQDPAIGFSGTNTDSNTTILLYQASSPAYRFDDTLRLYGNFAAKQLTLQYNQSKEQYTLLIDSLSYPLQRYRPKQALKQ</sequence>
<proteinExistence type="predicted"/>